<dbReference type="SUPFAM" id="SSF50630">
    <property type="entry name" value="Acid proteases"/>
    <property type="match status" value="1"/>
</dbReference>
<dbReference type="PROSITE" id="PS00141">
    <property type="entry name" value="ASP_PROTEASE"/>
    <property type="match status" value="1"/>
</dbReference>
<evidence type="ECO:0000259" key="3">
    <source>
        <dbReference type="PROSITE" id="PS51767"/>
    </source>
</evidence>
<comment type="similarity">
    <text evidence="1">Belongs to the peptidase A1 family.</text>
</comment>
<name>A0ABQ9JDQ5_9CUCU</name>
<keyword evidence="2" id="KW-0472">Membrane</keyword>
<dbReference type="EMBL" id="JAPWTJ010000696">
    <property type="protein sequence ID" value="KAJ8976323.1"/>
    <property type="molecule type" value="Genomic_DNA"/>
</dbReference>
<accession>A0ABQ9JDQ5</accession>
<feature type="transmembrane region" description="Helical" evidence="2">
    <location>
        <begin position="21"/>
        <end position="43"/>
    </location>
</feature>
<dbReference type="Gene3D" id="2.40.70.10">
    <property type="entry name" value="Acid Proteases"/>
    <property type="match status" value="1"/>
</dbReference>
<dbReference type="InterPro" id="IPR001461">
    <property type="entry name" value="Aspartic_peptidase_A1"/>
</dbReference>
<evidence type="ECO:0000313" key="4">
    <source>
        <dbReference type="EMBL" id="KAJ8976323.1"/>
    </source>
</evidence>
<dbReference type="InterPro" id="IPR001969">
    <property type="entry name" value="Aspartic_peptidase_AS"/>
</dbReference>
<dbReference type="InterPro" id="IPR033121">
    <property type="entry name" value="PEPTIDASE_A1"/>
</dbReference>
<dbReference type="PANTHER" id="PTHR47966:SF51">
    <property type="entry name" value="BETA-SITE APP-CLEAVING ENZYME, ISOFORM A-RELATED"/>
    <property type="match status" value="1"/>
</dbReference>
<sequence>MSHIKQELMTEYYLTEIMSRLILAIIVLCHFVTINCSITRVPLNRLGPKTRSLNDIINSVQRIKLRYAKVKGGEPVPLTDYLDVQYYGPIALGNPPQDFLVLFDTGSSVLWVPSANCSVYSDCRYHKKI</sequence>
<dbReference type="PANTHER" id="PTHR47966">
    <property type="entry name" value="BETA-SITE APP-CLEAVING ENZYME, ISOFORM A-RELATED"/>
    <property type="match status" value="1"/>
</dbReference>
<dbReference type="InterPro" id="IPR021109">
    <property type="entry name" value="Peptidase_aspartic_dom_sf"/>
</dbReference>
<keyword evidence="2" id="KW-0812">Transmembrane</keyword>
<protein>
    <recommendedName>
        <fullName evidence="3">Peptidase A1 domain-containing protein</fullName>
    </recommendedName>
</protein>
<proteinExistence type="inferred from homology"/>
<gene>
    <name evidence="4" type="ORF">NQ317_010090</name>
</gene>
<keyword evidence="2" id="KW-1133">Transmembrane helix</keyword>
<reference evidence="4" key="1">
    <citation type="journal article" date="2023" name="Insect Mol. Biol.">
        <title>Genome sequencing provides insights into the evolution of gene families encoding plant cell wall-degrading enzymes in longhorned beetles.</title>
        <authorList>
            <person name="Shin N.R."/>
            <person name="Okamura Y."/>
            <person name="Kirsch R."/>
            <person name="Pauchet Y."/>
        </authorList>
    </citation>
    <scope>NUCLEOTIDE SEQUENCE</scope>
    <source>
        <strain evidence="4">MMC_N1</strain>
    </source>
</reference>
<dbReference type="Proteomes" id="UP001162164">
    <property type="component" value="Unassembled WGS sequence"/>
</dbReference>
<evidence type="ECO:0000256" key="2">
    <source>
        <dbReference type="SAM" id="Phobius"/>
    </source>
</evidence>
<dbReference type="PROSITE" id="PS51767">
    <property type="entry name" value="PEPTIDASE_A1"/>
    <property type="match status" value="1"/>
</dbReference>
<comment type="caution">
    <text evidence="4">The sequence shown here is derived from an EMBL/GenBank/DDBJ whole genome shotgun (WGS) entry which is preliminary data.</text>
</comment>
<dbReference type="Pfam" id="PF00026">
    <property type="entry name" value="Asp"/>
    <property type="match status" value="1"/>
</dbReference>
<organism evidence="4 5">
    <name type="scientific">Molorchus minor</name>
    <dbReference type="NCBI Taxonomy" id="1323400"/>
    <lineage>
        <taxon>Eukaryota</taxon>
        <taxon>Metazoa</taxon>
        <taxon>Ecdysozoa</taxon>
        <taxon>Arthropoda</taxon>
        <taxon>Hexapoda</taxon>
        <taxon>Insecta</taxon>
        <taxon>Pterygota</taxon>
        <taxon>Neoptera</taxon>
        <taxon>Endopterygota</taxon>
        <taxon>Coleoptera</taxon>
        <taxon>Polyphaga</taxon>
        <taxon>Cucujiformia</taxon>
        <taxon>Chrysomeloidea</taxon>
        <taxon>Cerambycidae</taxon>
        <taxon>Lamiinae</taxon>
        <taxon>Monochamini</taxon>
        <taxon>Molorchus</taxon>
    </lineage>
</organism>
<feature type="domain" description="Peptidase A1" evidence="3">
    <location>
        <begin position="86"/>
        <end position="129"/>
    </location>
</feature>
<evidence type="ECO:0000256" key="1">
    <source>
        <dbReference type="ARBA" id="ARBA00007447"/>
    </source>
</evidence>
<evidence type="ECO:0000313" key="5">
    <source>
        <dbReference type="Proteomes" id="UP001162164"/>
    </source>
</evidence>
<keyword evidence="5" id="KW-1185">Reference proteome</keyword>